<proteinExistence type="predicted"/>
<evidence type="ECO:0000259" key="1">
    <source>
        <dbReference type="PROSITE" id="PS50943"/>
    </source>
</evidence>
<protein>
    <submittedName>
        <fullName evidence="2">Helix-turn-helix transcriptional regulator</fullName>
    </submittedName>
</protein>
<evidence type="ECO:0000313" key="2">
    <source>
        <dbReference type="EMBL" id="MDZ5712277.1"/>
    </source>
</evidence>
<feature type="domain" description="HTH cro/C1-type" evidence="1">
    <location>
        <begin position="12"/>
        <end position="66"/>
    </location>
</feature>
<accession>A0ABU5KMB9</accession>
<dbReference type="InterPro" id="IPR010982">
    <property type="entry name" value="Lambda_DNA-bd_dom_sf"/>
</dbReference>
<dbReference type="SMART" id="SM00530">
    <property type="entry name" value="HTH_XRE"/>
    <property type="match status" value="1"/>
</dbReference>
<reference evidence="2 3" key="1">
    <citation type="submission" date="2023-12" db="EMBL/GenBank/DDBJ databases">
        <title>Jeotgalibacillus haloalkaliphilus sp. nov., a novel salt-tolerant bacteria, isolated from the estuary of the Fenhe River into the Yellow River.</title>
        <authorList>
            <person name="Li Y."/>
        </authorList>
    </citation>
    <scope>NUCLEOTIDE SEQUENCE [LARGE SCALE GENOMIC DNA]</scope>
    <source>
        <strain evidence="2 3">HH7-29</strain>
    </source>
</reference>
<dbReference type="Gene3D" id="1.10.260.40">
    <property type="entry name" value="lambda repressor-like DNA-binding domains"/>
    <property type="match status" value="1"/>
</dbReference>
<dbReference type="InterPro" id="IPR001387">
    <property type="entry name" value="Cro/C1-type_HTH"/>
</dbReference>
<sequence length="82" mass="9229">MVLFHEMPQITLKAARVNAGLTIMNASKLIGISHSTLVKWEANPGLVSPIWQRKIQQVYNFPINHIFFGETVEFKSSDSEDG</sequence>
<dbReference type="Proteomes" id="UP001292084">
    <property type="component" value="Unassembled WGS sequence"/>
</dbReference>
<dbReference type="RefSeq" id="WP_322421252.1">
    <property type="nucleotide sequence ID" value="NZ_JAXQNN010000002.1"/>
</dbReference>
<dbReference type="SUPFAM" id="SSF47413">
    <property type="entry name" value="lambda repressor-like DNA-binding domains"/>
    <property type="match status" value="1"/>
</dbReference>
<dbReference type="PROSITE" id="PS50943">
    <property type="entry name" value="HTH_CROC1"/>
    <property type="match status" value="1"/>
</dbReference>
<dbReference type="EMBL" id="JAXQNN010000002">
    <property type="protein sequence ID" value="MDZ5712277.1"/>
    <property type="molecule type" value="Genomic_DNA"/>
</dbReference>
<organism evidence="2 3">
    <name type="scientific">Jeotgalibacillus haloalkalitolerans</name>
    <dbReference type="NCBI Taxonomy" id="3104292"/>
    <lineage>
        <taxon>Bacteria</taxon>
        <taxon>Bacillati</taxon>
        <taxon>Bacillota</taxon>
        <taxon>Bacilli</taxon>
        <taxon>Bacillales</taxon>
        <taxon>Caryophanaceae</taxon>
        <taxon>Jeotgalibacillus</taxon>
    </lineage>
</organism>
<keyword evidence="3" id="KW-1185">Reference proteome</keyword>
<name>A0ABU5KMB9_9BACL</name>
<gene>
    <name evidence="2" type="ORF">UFB30_08540</name>
</gene>
<comment type="caution">
    <text evidence="2">The sequence shown here is derived from an EMBL/GenBank/DDBJ whole genome shotgun (WGS) entry which is preliminary data.</text>
</comment>
<evidence type="ECO:0000313" key="3">
    <source>
        <dbReference type="Proteomes" id="UP001292084"/>
    </source>
</evidence>
<dbReference type="CDD" id="cd00093">
    <property type="entry name" value="HTH_XRE"/>
    <property type="match status" value="1"/>
</dbReference>